<gene>
    <name evidence="2" type="ORF">DY218_13995</name>
</gene>
<evidence type="ECO:0000256" key="1">
    <source>
        <dbReference type="SAM" id="SignalP"/>
    </source>
</evidence>
<accession>A0A372M505</accession>
<keyword evidence="3" id="KW-1185">Reference proteome</keyword>
<feature type="signal peptide" evidence="1">
    <location>
        <begin position="1"/>
        <end position="31"/>
    </location>
</feature>
<sequence>MKAVRRSIAVLGSTAVAVAGVCVLTAAPAAAGSYKCTKAQSITAAWGKVTYTRCSAGLDKNVFSFVEGKVQDLNAGDKCIVRATFTFSGTKVEFKVNGSTDKFKTTPKLANTFSAKLHRLC</sequence>
<comment type="caution">
    <text evidence="2">The sequence shown here is derived from an EMBL/GenBank/DDBJ whole genome shotgun (WGS) entry which is preliminary data.</text>
</comment>
<proteinExistence type="predicted"/>
<protein>
    <recommendedName>
        <fullName evidence="4">Streptomyces killer toxin-like beta/gamma crystallin domain-containing protein</fullName>
    </recommendedName>
</protein>
<evidence type="ECO:0000313" key="3">
    <source>
        <dbReference type="Proteomes" id="UP000263094"/>
    </source>
</evidence>
<organism evidence="2 3">
    <name type="scientific">Streptomyces triticagri</name>
    <dbReference type="NCBI Taxonomy" id="2293568"/>
    <lineage>
        <taxon>Bacteria</taxon>
        <taxon>Bacillati</taxon>
        <taxon>Actinomycetota</taxon>
        <taxon>Actinomycetes</taxon>
        <taxon>Kitasatosporales</taxon>
        <taxon>Streptomycetaceae</taxon>
        <taxon>Streptomyces</taxon>
    </lineage>
</organism>
<feature type="chain" id="PRO_5017034879" description="Streptomyces killer toxin-like beta/gamma crystallin domain-containing protein" evidence="1">
    <location>
        <begin position="32"/>
        <end position="121"/>
    </location>
</feature>
<evidence type="ECO:0008006" key="4">
    <source>
        <dbReference type="Google" id="ProtNLM"/>
    </source>
</evidence>
<dbReference type="AlphaFoldDB" id="A0A372M505"/>
<reference evidence="2 3" key="1">
    <citation type="submission" date="2018-08" db="EMBL/GenBank/DDBJ databases">
        <title>Isolation, diversity and antifungal activity of Actinobacteria from wheat.</title>
        <authorList>
            <person name="Han C."/>
        </authorList>
    </citation>
    <scope>NUCLEOTIDE SEQUENCE [LARGE SCALE GENOMIC DNA]</scope>
    <source>
        <strain evidence="2 3">NEAU-YY421</strain>
    </source>
</reference>
<name>A0A372M505_9ACTN</name>
<keyword evidence="1" id="KW-0732">Signal</keyword>
<dbReference type="RefSeq" id="WP_128556327.1">
    <property type="nucleotide sequence ID" value="NZ_QUAK01000076.1"/>
</dbReference>
<dbReference type="Proteomes" id="UP000263094">
    <property type="component" value="Unassembled WGS sequence"/>
</dbReference>
<evidence type="ECO:0000313" key="2">
    <source>
        <dbReference type="EMBL" id="RFU86016.1"/>
    </source>
</evidence>
<dbReference type="EMBL" id="QUAK01000076">
    <property type="protein sequence ID" value="RFU86016.1"/>
    <property type="molecule type" value="Genomic_DNA"/>
</dbReference>